<organism evidence="4 5">
    <name type="scientific">Polyporus arcularius HHB13444</name>
    <dbReference type="NCBI Taxonomy" id="1314778"/>
    <lineage>
        <taxon>Eukaryota</taxon>
        <taxon>Fungi</taxon>
        <taxon>Dikarya</taxon>
        <taxon>Basidiomycota</taxon>
        <taxon>Agaricomycotina</taxon>
        <taxon>Agaricomycetes</taxon>
        <taxon>Polyporales</taxon>
        <taxon>Polyporaceae</taxon>
        <taxon>Polyporus</taxon>
    </lineage>
</organism>
<name>A0A5C3PFA2_9APHY</name>
<evidence type="ECO:0000313" key="5">
    <source>
        <dbReference type="Proteomes" id="UP000308197"/>
    </source>
</evidence>
<gene>
    <name evidence="4" type="ORF">K466DRAFT_586820</name>
</gene>
<dbReference type="InterPro" id="IPR005552">
    <property type="entry name" value="Scramblase"/>
</dbReference>
<dbReference type="SUPFAM" id="SSF54518">
    <property type="entry name" value="Tubby C-terminal domain-like"/>
    <property type="match status" value="1"/>
</dbReference>
<evidence type="ECO:0000256" key="1">
    <source>
        <dbReference type="ARBA" id="ARBA00005350"/>
    </source>
</evidence>
<dbReference type="PANTHER" id="PTHR23248">
    <property type="entry name" value="PHOSPHOLIPID SCRAMBLASE-RELATED"/>
    <property type="match status" value="1"/>
</dbReference>
<dbReference type="STRING" id="1314778.A0A5C3PFA2"/>
<evidence type="ECO:0000256" key="3">
    <source>
        <dbReference type="SAM" id="MobiDB-lite"/>
    </source>
</evidence>
<dbReference type="GO" id="GO:0005886">
    <property type="term" value="C:plasma membrane"/>
    <property type="evidence" value="ECO:0007669"/>
    <property type="project" value="TreeGrafter"/>
</dbReference>
<feature type="region of interest" description="Disordered" evidence="3">
    <location>
        <begin position="42"/>
        <end position="90"/>
    </location>
</feature>
<comment type="similarity">
    <text evidence="1 2">Belongs to the phospholipid scramblase family.</text>
</comment>
<accession>A0A5C3PFA2</accession>
<dbReference type="Pfam" id="PF03803">
    <property type="entry name" value="Scramblase"/>
    <property type="match status" value="1"/>
</dbReference>
<evidence type="ECO:0000313" key="4">
    <source>
        <dbReference type="EMBL" id="TFK86910.1"/>
    </source>
</evidence>
<dbReference type="EMBL" id="ML211177">
    <property type="protein sequence ID" value="TFK86910.1"/>
    <property type="molecule type" value="Genomic_DNA"/>
</dbReference>
<sequence length="363" mass="41917">MLGLRTSPHYASLVARSVRGTSRPAALGTVLTARTYAFSRFDKPRPGVGRERPRVNPLHRRSTDAESPQFAYEERPSVEESPLWEQSARLPASNPEEGLKRLLMQNDNLIVTRQIEMLNIFIGLEQTNRYAITNEAGDTLGYIAEEPRGFLAAFSRQIFRTHRPFRAIVMDTDGSPILWLRRPFAFINSRMYVQRLKDFDEYTPEGEPVLDTFAEVQQRWHLWRRRYDLFIRQTSHRILSTVDEPQPEPEPDIFHQFARIDDGFLAWHFTLRDARGEAIANVNRTFRGFGRELFTDTGRYFINFTGSEPNETDELAQKPRLLRTLNLEERALVLATAVNIDFDYFSRHSEGGGGGLFFLSTVE</sequence>
<evidence type="ECO:0000256" key="2">
    <source>
        <dbReference type="RuleBase" id="RU363116"/>
    </source>
</evidence>
<dbReference type="AlphaFoldDB" id="A0A5C3PFA2"/>
<dbReference type="InParanoid" id="A0A5C3PFA2"/>
<protein>
    <recommendedName>
        <fullName evidence="2">Phospholipid scramblase</fullName>
    </recommendedName>
</protein>
<dbReference type="Proteomes" id="UP000308197">
    <property type="component" value="Unassembled WGS sequence"/>
</dbReference>
<proteinExistence type="inferred from homology"/>
<keyword evidence="5" id="KW-1185">Reference proteome</keyword>
<dbReference type="FunCoup" id="A0A5C3PFA2">
    <property type="interactions" value="172"/>
</dbReference>
<feature type="compositionally biased region" description="Basic and acidic residues" evidence="3">
    <location>
        <begin position="42"/>
        <end position="54"/>
    </location>
</feature>
<reference evidence="4 5" key="1">
    <citation type="journal article" date="2019" name="Nat. Ecol. Evol.">
        <title>Megaphylogeny resolves global patterns of mushroom evolution.</title>
        <authorList>
            <person name="Varga T."/>
            <person name="Krizsan K."/>
            <person name="Foldi C."/>
            <person name="Dima B."/>
            <person name="Sanchez-Garcia M."/>
            <person name="Sanchez-Ramirez S."/>
            <person name="Szollosi G.J."/>
            <person name="Szarkandi J.G."/>
            <person name="Papp V."/>
            <person name="Albert L."/>
            <person name="Andreopoulos W."/>
            <person name="Angelini C."/>
            <person name="Antonin V."/>
            <person name="Barry K.W."/>
            <person name="Bougher N.L."/>
            <person name="Buchanan P."/>
            <person name="Buyck B."/>
            <person name="Bense V."/>
            <person name="Catcheside P."/>
            <person name="Chovatia M."/>
            <person name="Cooper J."/>
            <person name="Damon W."/>
            <person name="Desjardin D."/>
            <person name="Finy P."/>
            <person name="Geml J."/>
            <person name="Haridas S."/>
            <person name="Hughes K."/>
            <person name="Justo A."/>
            <person name="Karasinski D."/>
            <person name="Kautmanova I."/>
            <person name="Kiss B."/>
            <person name="Kocsube S."/>
            <person name="Kotiranta H."/>
            <person name="LaButti K.M."/>
            <person name="Lechner B.E."/>
            <person name="Liimatainen K."/>
            <person name="Lipzen A."/>
            <person name="Lukacs Z."/>
            <person name="Mihaltcheva S."/>
            <person name="Morgado L.N."/>
            <person name="Niskanen T."/>
            <person name="Noordeloos M.E."/>
            <person name="Ohm R.A."/>
            <person name="Ortiz-Santana B."/>
            <person name="Ovrebo C."/>
            <person name="Racz N."/>
            <person name="Riley R."/>
            <person name="Savchenko A."/>
            <person name="Shiryaev A."/>
            <person name="Soop K."/>
            <person name="Spirin V."/>
            <person name="Szebenyi C."/>
            <person name="Tomsovsky M."/>
            <person name="Tulloss R.E."/>
            <person name="Uehling J."/>
            <person name="Grigoriev I.V."/>
            <person name="Vagvolgyi C."/>
            <person name="Papp T."/>
            <person name="Martin F.M."/>
            <person name="Miettinen O."/>
            <person name="Hibbett D.S."/>
            <person name="Nagy L.G."/>
        </authorList>
    </citation>
    <scope>NUCLEOTIDE SEQUENCE [LARGE SCALE GENOMIC DNA]</scope>
    <source>
        <strain evidence="4 5">HHB13444</strain>
    </source>
</reference>
<dbReference type="PANTHER" id="PTHR23248:SF9">
    <property type="entry name" value="PHOSPHOLIPID SCRAMBLASE"/>
    <property type="match status" value="1"/>
</dbReference>
<dbReference type="GO" id="GO:0017128">
    <property type="term" value="F:phospholipid scramblase activity"/>
    <property type="evidence" value="ECO:0007669"/>
    <property type="project" value="InterPro"/>
</dbReference>
<dbReference type="InterPro" id="IPR025659">
    <property type="entry name" value="Tubby-like_C"/>
</dbReference>